<dbReference type="AlphaFoldDB" id="A0A556MVG3"/>
<gene>
    <name evidence="2" type="ORF">FO440_06310</name>
</gene>
<evidence type="ECO:0000313" key="3">
    <source>
        <dbReference type="Proteomes" id="UP000318733"/>
    </source>
</evidence>
<protein>
    <submittedName>
        <fullName evidence="2">GNAT family N-acetyltransferase</fullName>
    </submittedName>
</protein>
<keyword evidence="2" id="KW-0808">Transferase</keyword>
<keyword evidence="3" id="KW-1185">Reference proteome</keyword>
<dbReference type="SUPFAM" id="SSF55729">
    <property type="entry name" value="Acyl-CoA N-acyltransferases (Nat)"/>
    <property type="match status" value="1"/>
</dbReference>
<proteinExistence type="predicted"/>
<dbReference type="GO" id="GO:0016747">
    <property type="term" value="F:acyltransferase activity, transferring groups other than amino-acyl groups"/>
    <property type="evidence" value="ECO:0007669"/>
    <property type="project" value="InterPro"/>
</dbReference>
<name>A0A556MVG3_9SPHI</name>
<dbReference type="Pfam" id="PF00583">
    <property type="entry name" value="Acetyltransf_1"/>
    <property type="match status" value="1"/>
</dbReference>
<dbReference type="InterPro" id="IPR000182">
    <property type="entry name" value="GNAT_dom"/>
</dbReference>
<dbReference type="InterPro" id="IPR016181">
    <property type="entry name" value="Acyl_CoA_acyltransferase"/>
</dbReference>
<dbReference type="Proteomes" id="UP000318733">
    <property type="component" value="Unassembled WGS sequence"/>
</dbReference>
<dbReference type="RefSeq" id="WP_144247364.1">
    <property type="nucleotide sequence ID" value="NZ_VLPK01000001.1"/>
</dbReference>
<dbReference type="EMBL" id="VLPK01000001">
    <property type="protein sequence ID" value="TSJ43798.1"/>
    <property type="molecule type" value="Genomic_DNA"/>
</dbReference>
<dbReference type="OrthoDB" id="9792929at2"/>
<comment type="caution">
    <text evidence="2">The sequence shown here is derived from an EMBL/GenBank/DDBJ whole genome shotgun (WGS) entry which is preliminary data.</text>
</comment>
<dbReference type="CDD" id="cd04301">
    <property type="entry name" value="NAT_SF"/>
    <property type="match status" value="1"/>
</dbReference>
<dbReference type="Gene3D" id="3.40.630.30">
    <property type="match status" value="1"/>
</dbReference>
<evidence type="ECO:0000259" key="1">
    <source>
        <dbReference type="Pfam" id="PF00583"/>
    </source>
</evidence>
<feature type="domain" description="N-acetyltransferase" evidence="1">
    <location>
        <begin position="31"/>
        <end position="102"/>
    </location>
</feature>
<accession>A0A556MVG3</accession>
<evidence type="ECO:0000313" key="2">
    <source>
        <dbReference type="EMBL" id="TSJ43798.1"/>
    </source>
</evidence>
<sequence length="102" mass="11259">MNHNIIIEKIASAEQIKQCAEFYPAAYSGEPWNDNWTIETATALLTCYYSTPKFMGWIALRDNVVIGCAIGNIEPYYSGDIFILKEIFVAVDAQNSGAGSSL</sequence>
<reference evidence="2 3" key="1">
    <citation type="submission" date="2019-07" db="EMBL/GenBank/DDBJ databases">
        <authorList>
            <person name="Huq M.A."/>
        </authorList>
    </citation>
    <scope>NUCLEOTIDE SEQUENCE [LARGE SCALE GENOMIC DNA]</scope>
    <source>
        <strain evidence="2 3">MAH-19</strain>
    </source>
</reference>
<organism evidence="2 3">
    <name type="scientific">Mucilaginibacter corticis</name>
    <dbReference type="NCBI Taxonomy" id="2597670"/>
    <lineage>
        <taxon>Bacteria</taxon>
        <taxon>Pseudomonadati</taxon>
        <taxon>Bacteroidota</taxon>
        <taxon>Sphingobacteriia</taxon>
        <taxon>Sphingobacteriales</taxon>
        <taxon>Sphingobacteriaceae</taxon>
        <taxon>Mucilaginibacter</taxon>
    </lineage>
</organism>